<evidence type="ECO:0000256" key="1">
    <source>
        <dbReference type="SAM" id="MobiDB-lite"/>
    </source>
</evidence>
<feature type="region of interest" description="Disordered" evidence="1">
    <location>
        <begin position="33"/>
        <end position="91"/>
    </location>
</feature>
<gene>
    <name evidence="2" type="ORF">CesoFtcFv8_020605</name>
</gene>
<comment type="caution">
    <text evidence="2">The sequence shown here is derived from an EMBL/GenBank/DDBJ whole genome shotgun (WGS) entry which is preliminary data.</text>
</comment>
<dbReference type="AlphaFoldDB" id="A0AAN8BCH8"/>
<sequence length="91" mass="9943">MFRQCVQLQLREAEGQSRSPGLCEPLSAVLNLEPRITSRPEGGQREQGGARDPGGNPRQTGESRDTQMHGLLNDDTDLNPDTAEGGEDFIH</sequence>
<name>A0AAN8BCH8_9TELE</name>
<reference evidence="2 3" key="1">
    <citation type="journal article" date="2023" name="Mol. Biol. Evol.">
        <title>Genomics of Secondarily Temperate Adaptation in the Only Non-Antarctic Icefish.</title>
        <authorList>
            <person name="Rivera-Colon A.G."/>
            <person name="Rayamajhi N."/>
            <person name="Minhas B.F."/>
            <person name="Madrigal G."/>
            <person name="Bilyk K.T."/>
            <person name="Yoon V."/>
            <person name="Hune M."/>
            <person name="Gregory S."/>
            <person name="Cheng C.H.C."/>
            <person name="Catchen J.M."/>
        </authorList>
    </citation>
    <scope>NUCLEOTIDE SEQUENCE [LARGE SCALE GENOMIC DNA]</scope>
    <source>
        <strain evidence="2">JC2023a</strain>
    </source>
</reference>
<keyword evidence="3" id="KW-1185">Reference proteome</keyword>
<evidence type="ECO:0000313" key="2">
    <source>
        <dbReference type="EMBL" id="KAK5881969.1"/>
    </source>
</evidence>
<dbReference type="EMBL" id="JAULUE010002062">
    <property type="protein sequence ID" value="KAK5881969.1"/>
    <property type="molecule type" value="Genomic_DNA"/>
</dbReference>
<accession>A0AAN8BCH8</accession>
<evidence type="ECO:0000313" key="3">
    <source>
        <dbReference type="Proteomes" id="UP001335648"/>
    </source>
</evidence>
<protein>
    <submittedName>
        <fullName evidence="2">Uncharacterized protein</fullName>
    </submittedName>
</protein>
<dbReference type="Proteomes" id="UP001335648">
    <property type="component" value="Unassembled WGS sequence"/>
</dbReference>
<proteinExistence type="predicted"/>
<organism evidence="2 3">
    <name type="scientific">Champsocephalus esox</name>
    <name type="common">pike icefish</name>
    <dbReference type="NCBI Taxonomy" id="159716"/>
    <lineage>
        <taxon>Eukaryota</taxon>
        <taxon>Metazoa</taxon>
        <taxon>Chordata</taxon>
        <taxon>Craniata</taxon>
        <taxon>Vertebrata</taxon>
        <taxon>Euteleostomi</taxon>
        <taxon>Actinopterygii</taxon>
        <taxon>Neopterygii</taxon>
        <taxon>Teleostei</taxon>
        <taxon>Neoteleostei</taxon>
        <taxon>Acanthomorphata</taxon>
        <taxon>Eupercaria</taxon>
        <taxon>Perciformes</taxon>
        <taxon>Notothenioidei</taxon>
        <taxon>Channichthyidae</taxon>
        <taxon>Champsocephalus</taxon>
    </lineage>
</organism>
<feature type="compositionally biased region" description="Acidic residues" evidence="1">
    <location>
        <begin position="74"/>
        <end position="91"/>
    </location>
</feature>